<keyword evidence="1" id="KW-0732">Signal</keyword>
<dbReference type="CTD" id="9804940"/>
<dbReference type="RefSeq" id="XP_003094580.2">
    <property type="nucleotide sequence ID" value="XM_003094532.2"/>
</dbReference>
<evidence type="ECO:0000313" key="3">
    <source>
        <dbReference type="Proteomes" id="UP000483820"/>
    </source>
</evidence>
<sequence length="70" mass="7680">MSNIFSVLFLLSIIFAMSTDATQELCEQKRLIPTVLSICGAPCGNFKALQNMCHEKKLLSDVQVKSACCP</sequence>
<accession>A0A6A5H8P1</accession>
<dbReference type="AlphaFoldDB" id="A0A6A5H8P1"/>
<dbReference type="GeneID" id="9804940"/>
<reference evidence="2 3" key="1">
    <citation type="submission" date="2019-12" db="EMBL/GenBank/DDBJ databases">
        <title>Chromosome-level assembly of the Caenorhabditis remanei genome.</title>
        <authorList>
            <person name="Teterina A.A."/>
            <person name="Willis J.H."/>
            <person name="Phillips P.C."/>
        </authorList>
    </citation>
    <scope>NUCLEOTIDE SEQUENCE [LARGE SCALE GENOMIC DNA]</scope>
    <source>
        <strain evidence="2 3">PX506</strain>
        <tissue evidence="2">Whole organism</tissue>
    </source>
</reference>
<evidence type="ECO:0000313" key="2">
    <source>
        <dbReference type="EMBL" id="KAF1763419.1"/>
    </source>
</evidence>
<name>A0A6A5H8P1_CAERE</name>
<feature type="signal peptide" evidence="1">
    <location>
        <begin position="1"/>
        <end position="21"/>
    </location>
</feature>
<dbReference type="Gene3D" id="1.10.100.10">
    <property type="entry name" value="Insulin-like"/>
    <property type="match status" value="1"/>
</dbReference>
<proteinExistence type="predicted"/>
<dbReference type="Proteomes" id="UP000483820">
    <property type="component" value="Chromosome III"/>
</dbReference>
<dbReference type="KEGG" id="crq:GCK72_011685"/>
<organism evidence="2 3">
    <name type="scientific">Caenorhabditis remanei</name>
    <name type="common">Caenorhabditis vulgaris</name>
    <dbReference type="NCBI Taxonomy" id="31234"/>
    <lineage>
        <taxon>Eukaryota</taxon>
        <taxon>Metazoa</taxon>
        <taxon>Ecdysozoa</taxon>
        <taxon>Nematoda</taxon>
        <taxon>Chromadorea</taxon>
        <taxon>Rhabditida</taxon>
        <taxon>Rhabditina</taxon>
        <taxon>Rhabditomorpha</taxon>
        <taxon>Rhabditoidea</taxon>
        <taxon>Rhabditidae</taxon>
        <taxon>Peloderinae</taxon>
        <taxon>Caenorhabditis</taxon>
    </lineage>
</organism>
<feature type="chain" id="PRO_5025353794" evidence="1">
    <location>
        <begin position="22"/>
        <end position="70"/>
    </location>
</feature>
<comment type="caution">
    <text evidence="2">The sequence shown here is derived from an EMBL/GenBank/DDBJ whole genome shotgun (WGS) entry which is preliminary data.</text>
</comment>
<gene>
    <name evidence="2" type="ORF">GCK72_011685</name>
</gene>
<evidence type="ECO:0000256" key="1">
    <source>
        <dbReference type="SAM" id="SignalP"/>
    </source>
</evidence>
<dbReference type="EMBL" id="WUAV01000003">
    <property type="protein sequence ID" value="KAF1763419.1"/>
    <property type="molecule type" value="Genomic_DNA"/>
</dbReference>
<protein>
    <submittedName>
        <fullName evidence="2">Uncharacterized protein</fullName>
    </submittedName>
</protein>